<reference evidence="7" key="2">
    <citation type="submission" date="2013-12" db="EMBL/GenBank/DDBJ databases">
        <title>Evolution of pathogenesis and genome organization in the Tremellales.</title>
        <authorList>
            <person name="Cuomo C."/>
            <person name="Litvintseva A."/>
            <person name="Heitman J."/>
            <person name="Chen Y."/>
            <person name="Sun S."/>
            <person name="Springer D."/>
            <person name="Dromer F."/>
            <person name="Young S."/>
            <person name="Zeng Q."/>
            <person name="Chapman S."/>
            <person name="Gujja S."/>
            <person name="Saif S."/>
            <person name="Birren B."/>
        </authorList>
    </citation>
    <scope>NUCLEOTIDE SEQUENCE [LARGE SCALE GENOMIC DNA]</scope>
    <source>
        <strain evidence="7">BCC8398</strain>
    </source>
</reference>
<dbReference type="STRING" id="1296120.A0A1B9GNF0"/>
<comment type="subcellular location">
    <subcellularLocation>
        <location evidence="1">Cytoplasm</location>
    </subcellularLocation>
</comment>
<feature type="compositionally biased region" description="Basic and acidic residues" evidence="5">
    <location>
        <begin position="136"/>
        <end position="151"/>
    </location>
</feature>
<dbReference type="GO" id="GO:0031087">
    <property type="term" value="P:deadenylation-independent decapping of nuclear-transcribed mRNA"/>
    <property type="evidence" value="ECO:0007669"/>
    <property type="project" value="TreeGrafter"/>
</dbReference>
<protein>
    <recommendedName>
        <fullName evidence="8">mRNA-decapping enzyme C-terminal domain-containing protein</fullName>
    </recommendedName>
</protein>
<dbReference type="OrthoDB" id="440673at2759"/>
<evidence type="ECO:0008006" key="8">
    <source>
        <dbReference type="Google" id="ProtNLM"/>
    </source>
</evidence>
<dbReference type="GO" id="GO:0006397">
    <property type="term" value="P:mRNA processing"/>
    <property type="evidence" value="ECO:0007669"/>
    <property type="project" value="UniProtKB-KW"/>
</dbReference>
<dbReference type="GO" id="GO:0000932">
    <property type="term" value="C:P-body"/>
    <property type="evidence" value="ECO:0007669"/>
    <property type="project" value="TreeGrafter"/>
</dbReference>
<sequence length="489" mass="53184">MAMSQADQQLIDATNLRSVRRADPNVKSILQTSVYSVVYHYDEVSGKWEKQKQEGPLFVVQRDKSPEWSLYMLNRQAVKNPAIALVPGEMKMTVIDQTMLQVARRGEKQRIGIWFSEGPEVVEKFRTTILGICGEPSKRRDTTPPTGHDHVSSPAVVAPQPVAAAEDGLSRLFAGLMKSPPVQSPTVQPKAPTPHRDTTPIQHPPSQPIFSPGPPVPAAPSPIPPPQPPVASPPAQLPSQVSPPPLPPMSSISSPPGQTADDLLMSILGLAPPTTPQPPVNQSQQYHQQNLPTHPHAQQYGLPQLQQMPSQAFSHAPMYPPQSQMNQIAQVPPQSQNQPVPPLQYRSKVGDATFAQTAALPLPVPISHTSSPPQPLTARPSPSDNHAAAPPHPSAQNSFQSRQSPETLNGNIRPGTESRGMMADAVAGEVVRKQRDEGLIIAGMGLGAEERKAEFRRRLTELILTDDRFVDDIWTEYLDRMSRAGQADG</sequence>
<dbReference type="GO" id="GO:0003729">
    <property type="term" value="F:mRNA binding"/>
    <property type="evidence" value="ECO:0007669"/>
    <property type="project" value="TreeGrafter"/>
</dbReference>
<keyword evidence="3" id="KW-0963">Cytoplasm</keyword>
<dbReference type="InterPro" id="IPR011993">
    <property type="entry name" value="PH-like_dom_sf"/>
</dbReference>
<proteinExistence type="inferred from homology"/>
<feature type="region of interest" description="Disordered" evidence="5">
    <location>
        <begin position="269"/>
        <end position="288"/>
    </location>
</feature>
<evidence type="ECO:0000256" key="2">
    <source>
        <dbReference type="ARBA" id="ARBA00008778"/>
    </source>
</evidence>
<dbReference type="Pfam" id="PF06058">
    <property type="entry name" value="DCP1"/>
    <property type="match status" value="1"/>
</dbReference>
<feature type="region of interest" description="Disordered" evidence="5">
    <location>
        <begin position="363"/>
        <end position="419"/>
    </location>
</feature>
<comment type="similarity">
    <text evidence="2">Belongs to the DCP1 family.</text>
</comment>
<organism evidence="6 7">
    <name type="scientific">Kwoniella heveanensis BCC8398</name>
    <dbReference type="NCBI Taxonomy" id="1296120"/>
    <lineage>
        <taxon>Eukaryota</taxon>
        <taxon>Fungi</taxon>
        <taxon>Dikarya</taxon>
        <taxon>Basidiomycota</taxon>
        <taxon>Agaricomycotina</taxon>
        <taxon>Tremellomycetes</taxon>
        <taxon>Tremellales</taxon>
        <taxon>Cryptococcaceae</taxon>
        <taxon>Kwoniella</taxon>
    </lineage>
</organism>
<dbReference type="AlphaFoldDB" id="A0A1B9GNF0"/>
<dbReference type="Proteomes" id="UP000092666">
    <property type="component" value="Unassembled WGS sequence"/>
</dbReference>
<feature type="region of interest" description="Disordered" evidence="5">
    <location>
        <begin position="134"/>
        <end position="154"/>
    </location>
</feature>
<name>A0A1B9GNF0_9TREE</name>
<evidence type="ECO:0000256" key="1">
    <source>
        <dbReference type="ARBA" id="ARBA00004496"/>
    </source>
</evidence>
<dbReference type="PANTHER" id="PTHR16290">
    <property type="entry name" value="TRANSCRIPTION FACTOR SMIF DECAPPING ENZYME DCP1"/>
    <property type="match status" value="1"/>
</dbReference>
<feature type="region of interest" description="Disordered" evidence="5">
    <location>
        <begin position="313"/>
        <end position="345"/>
    </location>
</feature>
<dbReference type="PANTHER" id="PTHR16290:SF0">
    <property type="entry name" value="DECAPPING PROTEIN 1, ISOFORM A"/>
    <property type="match status" value="1"/>
</dbReference>
<evidence type="ECO:0000256" key="4">
    <source>
        <dbReference type="ARBA" id="ARBA00022664"/>
    </source>
</evidence>
<dbReference type="GO" id="GO:0008047">
    <property type="term" value="F:enzyme activator activity"/>
    <property type="evidence" value="ECO:0007669"/>
    <property type="project" value="InterPro"/>
</dbReference>
<dbReference type="GO" id="GO:0000290">
    <property type="term" value="P:deadenylation-dependent decapping of nuclear-transcribed mRNA"/>
    <property type="evidence" value="ECO:0007669"/>
    <property type="project" value="InterPro"/>
</dbReference>
<reference evidence="6 7" key="1">
    <citation type="submission" date="2013-07" db="EMBL/GenBank/DDBJ databases">
        <title>The Genome Sequence of Cryptococcus heveanensis BCC8398.</title>
        <authorList>
            <consortium name="The Broad Institute Genome Sequencing Platform"/>
            <person name="Cuomo C."/>
            <person name="Litvintseva A."/>
            <person name="Chen Y."/>
            <person name="Heitman J."/>
            <person name="Sun S."/>
            <person name="Springer D."/>
            <person name="Dromer F."/>
            <person name="Young S.K."/>
            <person name="Zeng Q."/>
            <person name="Gargeya S."/>
            <person name="Fitzgerald M."/>
            <person name="Abouelleil A."/>
            <person name="Alvarado L."/>
            <person name="Berlin A.M."/>
            <person name="Chapman S.B."/>
            <person name="Dewar J."/>
            <person name="Goldberg J."/>
            <person name="Griggs A."/>
            <person name="Gujja S."/>
            <person name="Hansen M."/>
            <person name="Howarth C."/>
            <person name="Imamovic A."/>
            <person name="Larimer J."/>
            <person name="McCowan C."/>
            <person name="Murphy C."/>
            <person name="Pearson M."/>
            <person name="Priest M."/>
            <person name="Roberts A."/>
            <person name="Saif S."/>
            <person name="Shea T."/>
            <person name="Sykes S."/>
            <person name="Wortman J."/>
            <person name="Nusbaum C."/>
            <person name="Birren B."/>
        </authorList>
    </citation>
    <scope>NUCLEOTIDE SEQUENCE [LARGE SCALE GENOMIC DNA]</scope>
    <source>
        <strain evidence="6 7">BCC8398</strain>
    </source>
</reference>
<accession>A0A1B9GNF0</accession>
<evidence type="ECO:0000313" key="6">
    <source>
        <dbReference type="EMBL" id="OCF32548.1"/>
    </source>
</evidence>
<gene>
    <name evidence="6" type="ORF">I316_05728</name>
</gene>
<dbReference type="Gene3D" id="2.30.29.30">
    <property type="entry name" value="Pleckstrin-homology domain (PH domain)/Phosphotyrosine-binding domain (PTB)"/>
    <property type="match status" value="1"/>
</dbReference>
<evidence type="ECO:0000256" key="3">
    <source>
        <dbReference type="ARBA" id="ARBA00022490"/>
    </source>
</evidence>
<keyword evidence="7" id="KW-1185">Reference proteome</keyword>
<dbReference type="SUPFAM" id="SSF50729">
    <property type="entry name" value="PH domain-like"/>
    <property type="match status" value="1"/>
</dbReference>
<keyword evidence="4" id="KW-0507">mRNA processing</keyword>
<feature type="region of interest" description="Disordered" evidence="5">
    <location>
        <begin position="177"/>
        <end position="260"/>
    </location>
</feature>
<dbReference type="InterPro" id="IPR010334">
    <property type="entry name" value="Dcp1"/>
</dbReference>
<evidence type="ECO:0000256" key="5">
    <source>
        <dbReference type="SAM" id="MobiDB-lite"/>
    </source>
</evidence>
<feature type="compositionally biased region" description="Pro residues" evidence="5">
    <location>
        <begin position="202"/>
        <end position="248"/>
    </location>
</feature>
<feature type="compositionally biased region" description="Polar residues" evidence="5">
    <location>
        <begin position="394"/>
        <end position="410"/>
    </location>
</feature>
<evidence type="ECO:0000313" key="7">
    <source>
        <dbReference type="Proteomes" id="UP000092666"/>
    </source>
</evidence>
<dbReference type="EMBL" id="KI669507">
    <property type="protein sequence ID" value="OCF32548.1"/>
    <property type="molecule type" value="Genomic_DNA"/>
</dbReference>